<evidence type="ECO:0000313" key="2">
    <source>
        <dbReference type="Proteomes" id="UP000187499"/>
    </source>
</evidence>
<name>A0A1P8Q2M1_9LACO</name>
<dbReference type="RefSeq" id="WP_076614584.1">
    <property type="nucleotide sequence ID" value="NZ_CP019323.1"/>
</dbReference>
<gene>
    <name evidence="1" type="ORF">BTM29_05665</name>
</gene>
<dbReference type="EMBL" id="CP019323">
    <property type="protein sequence ID" value="APX72081.1"/>
    <property type="molecule type" value="Genomic_DNA"/>
</dbReference>
<evidence type="ECO:0008006" key="3">
    <source>
        <dbReference type="Google" id="ProtNLM"/>
    </source>
</evidence>
<evidence type="ECO:0000313" key="1">
    <source>
        <dbReference type="EMBL" id="APX72081.1"/>
    </source>
</evidence>
<proteinExistence type="predicted"/>
<dbReference type="OrthoDB" id="2312061at2"/>
<sequence>MILKDIILLTKQTKASADPLNHTVTYSEKPYFSAKVTELNGATAQNNSIGAQYEHTYVIRLQGIHQADKVAFANECNSFNKRSYEIIQIRHHHFKTDIYVGITKVSS</sequence>
<dbReference type="KEGG" id="lalw:BTM29_05665"/>
<dbReference type="STRING" id="1847728.BTM29_05665"/>
<dbReference type="Proteomes" id="UP000187499">
    <property type="component" value="Chromosome"/>
</dbReference>
<organism evidence="1 2">
    <name type="scientific">Companilactobacillus allii</name>
    <dbReference type="NCBI Taxonomy" id="1847728"/>
    <lineage>
        <taxon>Bacteria</taxon>
        <taxon>Bacillati</taxon>
        <taxon>Bacillota</taxon>
        <taxon>Bacilli</taxon>
        <taxon>Lactobacillales</taxon>
        <taxon>Lactobacillaceae</taxon>
        <taxon>Companilactobacillus</taxon>
    </lineage>
</organism>
<reference evidence="2" key="1">
    <citation type="submission" date="2016-12" db="EMBL/GenBank/DDBJ databases">
        <authorList>
            <person name="Jung M.Y."/>
            <person name="Lee S.H."/>
        </authorList>
    </citation>
    <scope>NUCLEOTIDE SEQUENCE [LARGE SCALE GENOMIC DNA]</scope>
    <source>
        <strain evidence="2">WiKim39</strain>
    </source>
</reference>
<protein>
    <recommendedName>
        <fullName evidence="3">Phage head-tail adapter protein</fullName>
    </recommendedName>
</protein>
<keyword evidence="2" id="KW-1185">Reference proteome</keyword>
<accession>A0A1P8Q2M1</accession>
<dbReference type="AlphaFoldDB" id="A0A1P8Q2M1"/>